<dbReference type="HOGENOM" id="CLU_2530745_0_0_1"/>
<keyword evidence="3" id="KW-1185">Reference proteome</keyword>
<name>A0A0D9WHJ7_9ORYZ</name>
<protein>
    <submittedName>
        <fullName evidence="2">Uncharacterized protein</fullName>
    </submittedName>
</protein>
<evidence type="ECO:0000313" key="3">
    <source>
        <dbReference type="Proteomes" id="UP000032180"/>
    </source>
</evidence>
<organism evidence="2 3">
    <name type="scientific">Leersia perrieri</name>
    <dbReference type="NCBI Taxonomy" id="77586"/>
    <lineage>
        <taxon>Eukaryota</taxon>
        <taxon>Viridiplantae</taxon>
        <taxon>Streptophyta</taxon>
        <taxon>Embryophyta</taxon>
        <taxon>Tracheophyta</taxon>
        <taxon>Spermatophyta</taxon>
        <taxon>Magnoliopsida</taxon>
        <taxon>Liliopsida</taxon>
        <taxon>Poales</taxon>
        <taxon>Poaceae</taxon>
        <taxon>BOP clade</taxon>
        <taxon>Oryzoideae</taxon>
        <taxon>Oryzeae</taxon>
        <taxon>Oryzinae</taxon>
        <taxon>Leersia</taxon>
    </lineage>
</organism>
<dbReference type="EnsemblPlants" id="LPERR05G15760.1">
    <property type="protein sequence ID" value="LPERR05G15760.1"/>
    <property type="gene ID" value="LPERR05G15760"/>
</dbReference>
<reference evidence="2 3" key="1">
    <citation type="submission" date="2012-08" db="EMBL/GenBank/DDBJ databases">
        <title>Oryza genome evolution.</title>
        <authorList>
            <person name="Wing R.A."/>
        </authorList>
    </citation>
    <scope>NUCLEOTIDE SEQUENCE</scope>
</reference>
<reference evidence="3" key="2">
    <citation type="submission" date="2013-12" db="EMBL/GenBank/DDBJ databases">
        <authorList>
            <person name="Yu Y."/>
            <person name="Lee S."/>
            <person name="de Baynast K."/>
            <person name="Wissotski M."/>
            <person name="Liu L."/>
            <person name="Talag J."/>
            <person name="Goicoechea J."/>
            <person name="Angelova A."/>
            <person name="Jetty R."/>
            <person name="Kudrna D."/>
            <person name="Golser W."/>
            <person name="Rivera L."/>
            <person name="Zhang J."/>
            <person name="Wing R."/>
        </authorList>
    </citation>
    <scope>NUCLEOTIDE SEQUENCE</scope>
</reference>
<dbReference type="Gramene" id="LPERR05G15760.1">
    <property type="protein sequence ID" value="LPERR05G15760.1"/>
    <property type="gene ID" value="LPERR05G15760"/>
</dbReference>
<dbReference type="Proteomes" id="UP000032180">
    <property type="component" value="Chromosome 5"/>
</dbReference>
<accession>A0A0D9WHJ7</accession>
<sequence>MRGLEPRSRQPPEIGLLGHGYCNLTHSPGDTLKTVTENILFRLQLVLDIEGANRLSHIENKKRKRISHGTDGSGDGHPSPDGEE</sequence>
<proteinExistence type="predicted"/>
<evidence type="ECO:0000256" key="1">
    <source>
        <dbReference type="SAM" id="MobiDB-lite"/>
    </source>
</evidence>
<evidence type="ECO:0000313" key="2">
    <source>
        <dbReference type="EnsemblPlants" id="LPERR05G15760.1"/>
    </source>
</evidence>
<dbReference type="AlphaFoldDB" id="A0A0D9WHJ7"/>
<reference evidence="2" key="3">
    <citation type="submission" date="2015-04" db="UniProtKB">
        <authorList>
            <consortium name="EnsemblPlants"/>
        </authorList>
    </citation>
    <scope>IDENTIFICATION</scope>
</reference>
<feature type="region of interest" description="Disordered" evidence="1">
    <location>
        <begin position="60"/>
        <end position="84"/>
    </location>
</feature>